<dbReference type="InterPro" id="IPR006913">
    <property type="entry name" value="CENP-V/GFA"/>
</dbReference>
<dbReference type="PROSITE" id="PS51891">
    <property type="entry name" value="CENP_V_GFA"/>
    <property type="match status" value="1"/>
</dbReference>
<gene>
    <name evidence="6" type="ORF">DFR24_0425</name>
</gene>
<dbReference type="Proteomes" id="UP000295341">
    <property type="component" value="Unassembled WGS sequence"/>
</dbReference>
<evidence type="ECO:0000256" key="4">
    <source>
        <dbReference type="ARBA" id="ARBA00023239"/>
    </source>
</evidence>
<dbReference type="AlphaFoldDB" id="A0A4R7PAT4"/>
<evidence type="ECO:0000259" key="5">
    <source>
        <dbReference type="PROSITE" id="PS51891"/>
    </source>
</evidence>
<evidence type="ECO:0000313" key="6">
    <source>
        <dbReference type="EMBL" id="TDU31067.1"/>
    </source>
</evidence>
<dbReference type="Pfam" id="PF04828">
    <property type="entry name" value="GFA"/>
    <property type="match status" value="1"/>
</dbReference>
<keyword evidence="2" id="KW-0479">Metal-binding</keyword>
<feature type="domain" description="CENP-V/GFA" evidence="5">
    <location>
        <begin position="4"/>
        <end position="121"/>
    </location>
</feature>
<name>A0A4R7PAT4_9GAMM</name>
<proteinExistence type="inferred from homology"/>
<evidence type="ECO:0000313" key="7">
    <source>
        <dbReference type="Proteomes" id="UP000295341"/>
    </source>
</evidence>
<dbReference type="PANTHER" id="PTHR33337:SF40">
    <property type="entry name" value="CENP-V_GFA DOMAIN-CONTAINING PROTEIN-RELATED"/>
    <property type="match status" value="1"/>
</dbReference>
<sequence length="136" mass="14866">MTLHRGSCLCATVRFEISGPLPAIQICHCGQCRKAQGSAFAAVLPVRTDALRFESGRDLIREYESSPGKLRAFCTHCGSPIYSRRPDTPDTMRIRAGLVDAPVEARPAGHFHTASKADWFEITDALPQVAGGRVER</sequence>
<accession>A0A4R7PAT4</accession>
<dbReference type="GO" id="GO:0046872">
    <property type="term" value="F:metal ion binding"/>
    <property type="evidence" value="ECO:0007669"/>
    <property type="project" value="UniProtKB-KW"/>
</dbReference>
<evidence type="ECO:0000256" key="1">
    <source>
        <dbReference type="ARBA" id="ARBA00005495"/>
    </source>
</evidence>
<dbReference type="SUPFAM" id="SSF51316">
    <property type="entry name" value="Mss4-like"/>
    <property type="match status" value="1"/>
</dbReference>
<dbReference type="PANTHER" id="PTHR33337">
    <property type="entry name" value="GFA DOMAIN-CONTAINING PROTEIN"/>
    <property type="match status" value="1"/>
</dbReference>
<keyword evidence="7" id="KW-1185">Reference proteome</keyword>
<keyword evidence="4" id="KW-0456">Lyase</keyword>
<protein>
    <recommendedName>
        <fullName evidence="5">CENP-V/GFA domain-containing protein</fullName>
    </recommendedName>
</protein>
<dbReference type="InterPro" id="IPR011057">
    <property type="entry name" value="Mss4-like_sf"/>
</dbReference>
<comment type="similarity">
    <text evidence="1">Belongs to the Gfa family.</text>
</comment>
<dbReference type="EMBL" id="SOBT01000008">
    <property type="protein sequence ID" value="TDU31067.1"/>
    <property type="molecule type" value="Genomic_DNA"/>
</dbReference>
<evidence type="ECO:0000256" key="2">
    <source>
        <dbReference type="ARBA" id="ARBA00022723"/>
    </source>
</evidence>
<dbReference type="GO" id="GO:0016846">
    <property type="term" value="F:carbon-sulfur lyase activity"/>
    <property type="evidence" value="ECO:0007669"/>
    <property type="project" value="InterPro"/>
</dbReference>
<dbReference type="RefSeq" id="WP_246051483.1">
    <property type="nucleotide sequence ID" value="NZ_MWIN01000022.1"/>
</dbReference>
<organism evidence="6 7">
    <name type="scientific">Panacagrimonas perspica</name>
    <dbReference type="NCBI Taxonomy" id="381431"/>
    <lineage>
        <taxon>Bacteria</taxon>
        <taxon>Pseudomonadati</taxon>
        <taxon>Pseudomonadota</taxon>
        <taxon>Gammaproteobacteria</taxon>
        <taxon>Nevskiales</taxon>
        <taxon>Nevskiaceae</taxon>
        <taxon>Panacagrimonas</taxon>
    </lineage>
</organism>
<dbReference type="Gene3D" id="3.90.1590.10">
    <property type="entry name" value="glutathione-dependent formaldehyde- activating enzyme (gfa)"/>
    <property type="match status" value="1"/>
</dbReference>
<evidence type="ECO:0000256" key="3">
    <source>
        <dbReference type="ARBA" id="ARBA00022833"/>
    </source>
</evidence>
<comment type="caution">
    <text evidence="6">The sequence shown here is derived from an EMBL/GenBank/DDBJ whole genome shotgun (WGS) entry which is preliminary data.</text>
</comment>
<keyword evidence="3" id="KW-0862">Zinc</keyword>
<reference evidence="6 7" key="1">
    <citation type="submission" date="2019-03" db="EMBL/GenBank/DDBJ databases">
        <title>Genomic Encyclopedia of Type Strains, Phase IV (KMG-IV): sequencing the most valuable type-strain genomes for metagenomic binning, comparative biology and taxonomic classification.</title>
        <authorList>
            <person name="Goeker M."/>
        </authorList>
    </citation>
    <scope>NUCLEOTIDE SEQUENCE [LARGE SCALE GENOMIC DNA]</scope>
    <source>
        <strain evidence="6 7">DSM 26377</strain>
    </source>
</reference>